<dbReference type="EMBL" id="JAKZEU010000002">
    <property type="protein sequence ID" value="MCQ0969663.1"/>
    <property type="molecule type" value="Genomic_DNA"/>
</dbReference>
<evidence type="ECO:0000256" key="5">
    <source>
        <dbReference type="SAM" id="Phobius"/>
    </source>
</evidence>
<evidence type="ECO:0000256" key="1">
    <source>
        <dbReference type="ARBA" id="ARBA00004141"/>
    </source>
</evidence>
<keyword evidence="3 5" id="KW-1133">Transmembrane helix</keyword>
<evidence type="ECO:0000313" key="7">
    <source>
        <dbReference type="Proteomes" id="UP001203945"/>
    </source>
</evidence>
<feature type="transmembrane region" description="Helical" evidence="5">
    <location>
        <begin position="63"/>
        <end position="81"/>
    </location>
</feature>
<dbReference type="Gene3D" id="1.20.1550.10">
    <property type="entry name" value="DsbB-like"/>
    <property type="match status" value="1"/>
</dbReference>
<accession>A0ABT1MQQ5</accession>
<dbReference type="Pfam" id="PF02600">
    <property type="entry name" value="DsbB"/>
    <property type="match status" value="1"/>
</dbReference>
<dbReference type="Proteomes" id="UP001203945">
    <property type="component" value="Unassembled WGS sequence"/>
</dbReference>
<feature type="transmembrane region" description="Helical" evidence="5">
    <location>
        <begin position="39"/>
        <end position="56"/>
    </location>
</feature>
<comment type="caution">
    <text evidence="6">The sequence shown here is derived from an EMBL/GenBank/DDBJ whole genome shotgun (WGS) entry which is preliminary data.</text>
</comment>
<evidence type="ECO:0000256" key="4">
    <source>
        <dbReference type="ARBA" id="ARBA00023136"/>
    </source>
</evidence>
<gene>
    <name evidence="6" type="ORF">MLD63_04370</name>
</gene>
<comment type="subcellular location">
    <subcellularLocation>
        <location evidence="1">Membrane</location>
        <topology evidence="1">Multi-pass membrane protein</topology>
    </subcellularLocation>
</comment>
<sequence length="159" mass="17006">MTEHDQRMIAVFAGLGSLLLLAAAFAFQAAGYAPCELCILQRWPHVLAIVAGIAVWRLGARRWLLWLGLLGAAGAVAIATYHSGVEWGWWQGPTACSGGVGNLTQLSTEDLMKQLQAAPVVRCDEPALKILGVTMANMNALASAVLALIWIAALRMRRA</sequence>
<dbReference type="PIRSF" id="PIRSF033913">
    <property type="entry name" value="S-S_format_DsbB"/>
    <property type="match status" value="1"/>
</dbReference>
<evidence type="ECO:0000256" key="2">
    <source>
        <dbReference type="ARBA" id="ARBA00022692"/>
    </source>
</evidence>
<dbReference type="InterPro" id="IPR024199">
    <property type="entry name" value="Uncharacterised_DsbB"/>
</dbReference>
<organism evidence="6 7">
    <name type="scientific">Paracoccus albicereus</name>
    <dbReference type="NCBI Taxonomy" id="2922394"/>
    <lineage>
        <taxon>Bacteria</taxon>
        <taxon>Pseudomonadati</taxon>
        <taxon>Pseudomonadota</taxon>
        <taxon>Alphaproteobacteria</taxon>
        <taxon>Rhodobacterales</taxon>
        <taxon>Paracoccaceae</taxon>
        <taxon>Paracoccus</taxon>
    </lineage>
</organism>
<keyword evidence="7" id="KW-1185">Reference proteome</keyword>
<reference evidence="6 7" key="1">
    <citation type="submission" date="2022-03" db="EMBL/GenBank/DDBJ databases">
        <authorList>
            <person name="He Y."/>
        </authorList>
    </citation>
    <scope>NUCLEOTIDE SEQUENCE [LARGE SCALE GENOMIC DNA]</scope>
    <source>
        <strain evidence="6 7">TK19116</strain>
    </source>
</reference>
<dbReference type="RefSeq" id="WP_255328671.1">
    <property type="nucleotide sequence ID" value="NZ_JAKZEU010000002.1"/>
</dbReference>
<feature type="transmembrane region" description="Helical" evidence="5">
    <location>
        <begin position="130"/>
        <end position="154"/>
    </location>
</feature>
<name>A0ABT1MQQ5_9RHOB</name>
<proteinExistence type="predicted"/>
<dbReference type="InterPro" id="IPR003752">
    <property type="entry name" value="DiS_bond_form_DsbB/BdbC"/>
</dbReference>
<evidence type="ECO:0000313" key="6">
    <source>
        <dbReference type="EMBL" id="MCQ0969663.1"/>
    </source>
</evidence>
<evidence type="ECO:0000256" key="3">
    <source>
        <dbReference type="ARBA" id="ARBA00022989"/>
    </source>
</evidence>
<dbReference type="InterPro" id="IPR023380">
    <property type="entry name" value="DsbB-like_sf"/>
</dbReference>
<dbReference type="SUPFAM" id="SSF158442">
    <property type="entry name" value="DsbB-like"/>
    <property type="match status" value="1"/>
</dbReference>
<keyword evidence="4 5" id="KW-0472">Membrane</keyword>
<keyword evidence="2 5" id="KW-0812">Transmembrane</keyword>
<protein>
    <submittedName>
        <fullName evidence="6">Disulfide bond formation protein B</fullName>
    </submittedName>
</protein>